<evidence type="ECO:0000313" key="5">
    <source>
        <dbReference type="EMBL" id="AIW54737.1"/>
    </source>
</evidence>
<dbReference type="EMBL" id="KJ776582">
    <property type="protein sequence ID" value="AIW54867.1"/>
    <property type="molecule type" value="Genomic_DNA"/>
</dbReference>
<dbReference type="AlphaFoldDB" id="A0A0A0V0B7"/>
<evidence type="ECO:0000256" key="2">
    <source>
        <dbReference type="SAM" id="Phobius"/>
    </source>
</evidence>
<keyword evidence="6" id="KW-0614">Plasmid</keyword>
<evidence type="ECO:0000313" key="4">
    <source>
        <dbReference type="EMBL" id="AIW54618.1"/>
    </source>
</evidence>
<feature type="chain" id="PRO_5007385689" evidence="3">
    <location>
        <begin position="25"/>
        <end position="227"/>
    </location>
</feature>
<feature type="region of interest" description="Disordered" evidence="1">
    <location>
        <begin position="127"/>
        <end position="187"/>
    </location>
</feature>
<feature type="compositionally biased region" description="Basic and acidic residues" evidence="1">
    <location>
        <begin position="152"/>
        <end position="187"/>
    </location>
</feature>
<geneLocation type="plasmid" evidence="4">
    <name>pCDC3875</name>
</geneLocation>
<organism evidence="6">
    <name type="scientific">Clostridium botulinum</name>
    <dbReference type="NCBI Taxonomy" id="1491"/>
    <lineage>
        <taxon>Bacteria</taxon>
        <taxon>Bacillati</taxon>
        <taxon>Bacillota</taxon>
        <taxon>Clostridia</taxon>
        <taxon>Eubacteriales</taxon>
        <taxon>Clostridiaceae</taxon>
        <taxon>Clostridium</taxon>
    </lineage>
</organism>
<evidence type="ECO:0000256" key="1">
    <source>
        <dbReference type="SAM" id="MobiDB-lite"/>
    </source>
</evidence>
<keyword evidence="2" id="KW-0812">Transmembrane</keyword>
<protein>
    <submittedName>
        <fullName evidence="6">Uncharacterized protein</fullName>
    </submittedName>
</protein>
<keyword evidence="3" id="KW-0732">Signal</keyword>
<dbReference type="EMBL" id="KJ776578">
    <property type="protein sequence ID" value="AIW54618.1"/>
    <property type="molecule type" value="Genomic_DNA"/>
</dbReference>
<dbReference type="RefSeq" id="WP_172685591.1">
    <property type="nucleotide sequence ID" value="NZ_KJ776578.1"/>
</dbReference>
<keyword evidence="2" id="KW-0472">Membrane</keyword>
<evidence type="ECO:0000313" key="6">
    <source>
        <dbReference type="EMBL" id="AIW54867.1"/>
    </source>
</evidence>
<keyword evidence="2" id="KW-1133">Transmembrane helix</keyword>
<evidence type="ECO:0000256" key="3">
    <source>
        <dbReference type="SAM" id="SignalP"/>
    </source>
</evidence>
<reference evidence="6" key="1">
    <citation type="journal article" date="2014" name="Genome Biol. Evol.">
        <title>Three classes of plasmid (47-63 kb) carry the type B neurotoxin gene cluster of group II Clostridium botulinum.</title>
        <authorList>
            <person name="Carter A.T."/>
            <person name="Austin J.W."/>
            <person name="Weedmark K.A."/>
            <person name="Corbett C."/>
            <person name="Peck M.W."/>
        </authorList>
    </citation>
    <scope>NUCLEOTIDE SEQUENCE</scope>
    <source>
        <strain evidence="4">CDC3875</strain>
        <strain evidence="6">CDC3897</strain>
        <strain evidence="5">CDC5900</strain>
        <plasmid evidence="4">pCDC3875</plasmid>
        <plasmid evidence="6">pCDC3897</plasmid>
        <plasmid evidence="5">pCDC5900</plasmid>
    </source>
</reference>
<proteinExistence type="predicted"/>
<feature type="transmembrane region" description="Helical" evidence="2">
    <location>
        <begin position="203"/>
        <end position="220"/>
    </location>
</feature>
<dbReference type="EMBL" id="KJ776580">
    <property type="protein sequence ID" value="AIW54737.1"/>
    <property type="molecule type" value="Genomic_DNA"/>
</dbReference>
<accession>A0A0A0V0B7</accession>
<sequence length="227" mass="26068">MKKVFKIFFTFLMIIILNNVNAYAEPIIENKNVSITNIEVKANVPTGFNKTIYVNFKLEDGTNALYTLIPQENYIYNGVIPIGQAQVNFINIVENNNEYKYSSAGALGAYEGQKTKFTIDVQKDETTSRLNKKIPNNENQQKEAENIGGNHTQEDLEANRTDTVKSDENKEAENLQEDKNKESKDIKKDEDINKQANTFFKKYFITITLLIICSIAYLTMKIKKRNR</sequence>
<name>A0A0A0V0B7_CLOBO</name>
<geneLocation type="plasmid" evidence="5">
    <name>pCDC5900</name>
</geneLocation>
<geneLocation type="plasmid" evidence="6">
    <name>pCDC3897</name>
</geneLocation>
<feature type="signal peptide" evidence="3">
    <location>
        <begin position="1"/>
        <end position="24"/>
    </location>
</feature>